<proteinExistence type="predicted"/>
<evidence type="ECO:0000256" key="5">
    <source>
        <dbReference type="ARBA" id="ARBA00022741"/>
    </source>
</evidence>
<comment type="catalytic activity">
    <reaction evidence="1">
        <text>ATP + protein L-histidine = ADP + protein N-phospho-L-histidine.</text>
        <dbReference type="EC" id="2.7.13.3"/>
    </reaction>
</comment>
<keyword evidence="9" id="KW-0472">Membrane</keyword>
<keyword evidence="9" id="KW-1133">Transmembrane helix</keyword>
<evidence type="ECO:0000259" key="11">
    <source>
        <dbReference type="Pfam" id="PF23539"/>
    </source>
</evidence>
<dbReference type="InterPro" id="IPR036890">
    <property type="entry name" value="HATPase_C_sf"/>
</dbReference>
<keyword evidence="8" id="KW-0902">Two-component regulatory system</keyword>
<dbReference type="PANTHER" id="PTHR24421:SF10">
    <property type="entry name" value="NITRATE_NITRITE SENSOR PROTEIN NARQ"/>
    <property type="match status" value="1"/>
</dbReference>
<evidence type="ECO:0000256" key="6">
    <source>
        <dbReference type="ARBA" id="ARBA00022777"/>
    </source>
</evidence>
<sequence>MKITNSQLGDGVLAAVLVVFGLFGTAYAEGETTDGRAYALVATAAAMLALRRRWPLQVLAAVSICTCAYLIIGYAYGPILITFMIAAYTAARHAPPVRSAPVCLAALLLLLVHLFIRDTALGMLGLIPVSTWVVVPFALGFTLRLRHEAALRARTEAIRQSVDDERLRVAQEVHDIVGHGLAAIKMQADIALHVLAKQPGQAEPALLAISRTSGEALDELRATLAPVRLTGADAPRTPVASLARLDDLLKRMADAGVHVRLRIVGQAPAALPIDVDLAGYRIVQESLTNVLRHSGARHASVDIRHETDGVLITIANPVTETAPTQGGLGTAGMRARVQALGGQFTAGHQPHGCFEVRAHLPTGDRT</sequence>
<keyword evidence="4" id="KW-0808">Transferase</keyword>
<evidence type="ECO:0000256" key="3">
    <source>
        <dbReference type="ARBA" id="ARBA00022553"/>
    </source>
</evidence>
<evidence type="ECO:0000256" key="4">
    <source>
        <dbReference type="ARBA" id="ARBA00022679"/>
    </source>
</evidence>
<dbReference type="SUPFAM" id="SSF55874">
    <property type="entry name" value="ATPase domain of HSP90 chaperone/DNA topoisomerase II/histidine kinase"/>
    <property type="match status" value="1"/>
</dbReference>
<keyword evidence="3" id="KW-0597">Phosphoprotein</keyword>
<keyword evidence="6 12" id="KW-0418">Kinase</keyword>
<dbReference type="Gene3D" id="1.20.5.1930">
    <property type="match status" value="1"/>
</dbReference>
<evidence type="ECO:0000259" key="10">
    <source>
        <dbReference type="Pfam" id="PF07730"/>
    </source>
</evidence>
<evidence type="ECO:0000313" key="13">
    <source>
        <dbReference type="Proteomes" id="UP001595816"/>
    </source>
</evidence>
<feature type="domain" description="Signal transduction histidine kinase subgroup 3 dimerisation and phosphoacceptor" evidence="10">
    <location>
        <begin position="165"/>
        <end position="228"/>
    </location>
</feature>
<keyword evidence="9" id="KW-0812">Transmembrane</keyword>
<keyword evidence="5" id="KW-0547">Nucleotide-binding</keyword>
<accession>A0ABV8LLI9</accession>
<evidence type="ECO:0000256" key="9">
    <source>
        <dbReference type="SAM" id="Phobius"/>
    </source>
</evidence>
<dbReference type="InterPro" id="IPR055558">
    <property type="entry name" value="DUF7134"/>
</dbReference>
<protein>
    <recommendedName>
        <fullName evidence="2">histidine kinase</fullName>
        <ecNumber evidence="2">2.7.13.3</ecNumber>
    </recommendedName>
</protein>
<evidence type="ECO:0000256" key="1">
    <source>
        <dbReference type="ARBA" id="ARBA00000085"/>
    </source>
</evidence>
<gene>
    <name evidence="12" type="ORF">ACFOZ4_14595</name>
</gene>
<evidence type="ECO:0000256" key="7">
    <source>
        <dbReference type="ARBA" id="ARBA00022840"/>
    </source>
</evidence>
<reference evidence="13" key="1">
    <citation type="journal article" date="2019" name="Int. J. Syst. Evol. Microbiol.">
        <title>The Global Catalogue of Microorganisms (GCM) 10K type strain sequencing project: providing services to taxonomists for standard genome sequencing and annotation.</title>
        <authorList>
            <consortium name="The Broad Institute Genomics Platform"/>
            <consortium name="The Broad Institute Genome Sequencing Center for Infectious Disease"/>
            <person name="Wu L."/>
            <person name="Ma J."/>
        </authorList>
    </citation>
    <scope>NUCLEOTIDE SEQUENCE [LARGE SCALE GENOMIC DNA]</scope>
    <source>
        <strain evidence="13">CGMCC 4.7289</strain>
    </source>
</reference>
<feature type="domain" description="DUF7134" evidence="11">
    <location>
        <begin position="9"/>
        <end position="143"/>
    </location>
</feature>
<feature type="transmembrane region" description="Helical" evidence="9">
    <location>
        <begin position="122"/>
        <end position="143"/>
    </location>
</feature>
<dbReference type="InterPro" id="IPR050482">
    <property type="entry name" value="Sensor_HK_TwoCompSys"/>
</dbReference>
<keyword evidence="13" id="KW-1185">Reference proteome</keyword>
<dbReference type="Pfam" id="PF23539">
    <property type="entry name" value="DUF7134"/>
    <property type="match status" value="1"/>
</dbReference>
<dbReference type="PANTHER" id="PTHR24421">
    <property type="entry name" value="NITRATE/NITRITE SENSOR PROTEIN NARX-RELATED"/>
    <property type="match status" value="1"/>
</dbReference>
<evidence type="ECO:0000256" key="2">
    <source>
        <dbReference type="ARBA" id="ARBA00012438"/>
    </source>
</evidence>
<organism evidence="12 13">
    <name type="scientific">Hamadaea flava</name>
    <dbReference type="NCBI Taxonomy" id="1742688"/>
    <lineage>
        <taxon>Bacteria</taxon>
        <taxon>Bacillati</taxon>
        <taxon>Actinomycetota</taxon>
        <taxon>Actinomycetes</taxon>
        <taxon>Micromonosporales</taxon>
        <taxon>Micromonosporaceae</taxon>
        <taxon>Hamadaea</taxon>
    </lineage>
</organism>
<feature type="transmembrane region" description="Helical" evidence="9">
    <location>
        <begin position="58"/>
        <end position="87"/>
    </location>
</feature>
<dbReference type="EC" id="2.7.13.3" evidence="2"/>
<dbReference type="RefSeq" id="WP_253763389.1">
    <property type="nucleotide sequence ID" value="NZ_JAMZDZ010000001.1"/>
</dbReference>
<evidence type="ECO:0000256" key="8">
    <source>
        <dbReference type="ARBA" id="ARBA00023012"/>
    </source>
</evidence>
<dbReference type="Gene3D" id="3.30.565.10">
    <property type="entry name" value="Histidine kinase-like ATPase, C-terminal domain"/>
    <property type="match status" value="1"/>
</dbReference>
<dbReference type="InterPro" id="IPR011712">
    <property type="entry name" value="Sig_transdc_His_kin_sub3_dim/P"/>
</dbReference>
<dbReference type="Pfam" id="PF07730">
    <property type="entry name" value="HisKA_3"/>
    <property type="match status" value="1"/>
</dbReference>
<dbReference type="EMBL" id="JBHSAY010000008">
    <property type="protein sequence ID" value="MFC4131835.1"/>
    <property type="molecule type" value="Genomic_DNA"/>
</dbReference>
<comment type="caution">
    <text evidence="12">The sequence shown here is derived from an EMBL/GenBank/DDBJ whole genome shotgun (WGS) entry which is preliminary data.</text>
</comment>
<name>A0ABV8LLI9_9ACTN</name>
<feature type="transmembrane region" description="Helical" evidence="9">
    <location>
        <begin position="99"/>
        <end position="116"/>
    </location>
</feature>
<dbReference type="GO" id="GO:0016301">
    <property type="term" value="F:kinase activity"/>
    <property type="evidence" value="ECO:0007669"/>
    <property type="project" value="UniProtKB-KW"/>
</dbReference>
<dbReference type="CDD" id="cd16917">
    <property type="entry name" value="HATPase_UhpB-NarQ-NarX-like"/>
    <property type="match status" value="1"/>
</dbReference>
<dbReference type="Proteomes" id="UP001595816">
    <property type="component" value="Unassembled WGS sequence"/>
</dbReference>
<keyword evidence="7" id="KW-0067">ATP-binding</keyword>
<evidence type="ECO:0000313" key="12">
    <source>
        <dbReference type="EMBL" id="MFC4131835.1"/>
    </source>
</evidence>